<gene>
    <name evidence="2" type="ORF">MCOS_LOCUS8016</name>
</gene>
<evidence type="ECO:0000256" key="1">
    <source>
        <dbReference type="SAM" id="MobiDB-lite"/>
    </source>
</evidence>
<organism evidence="2 3">
    <name type="scientific">Mesocestoides corti</name>
    <name type="common">Flatworm</name>
    <dbReference type="NCBI Taxonomy" id="53468"/>
    <lineage>
        <taxon>Eukaryota</taxon>
        <taxon>Metazoa</taxon>
        <taxon>Spiralia</taxon>
        <taxon>Lophotrochozoa</taxon>
        <taxon>Platyhelminthes</taxon>
        <taxon>Cestoda</taxon>
        <taxon>Eucestoda</taxon>
        <taxon>Cyclophyllidea</taxon>
        <taxon>Mesocestoididae</taxon>
        <taxon>Mesocestoides</taxon>
    </lineage>
</organism>
<accession>A0A3P6I7A4</accession>
<feature type="region of interest" description="Disordered" evidence="1">
    <location>
        <begin position="31"/>
        <end position="67"/>
    </location>
</feature>
<evidence type="ECO:0000313" key="2">
    <source>
        <dbReference type="EMBL" id="VDD82013.1"/>
    </source>
</evidence>
<reference evidence="2 3" key="1">
    <citation type="submission" date="2018-10" db="EMBL/GenBank/DDBJ databases">
        <authorList>
            <consortium name="Pathogen Informatics"/>
        </authorList>
    </citation>
    <scope>NUCLEOTIDE SEQUENCE [LARGE SCALE GENOMIC DNA]</scope>
</reference>
<proteinExistence type="predicted"/>
<protein>
    <submittedName>
        <fullName evidence="2">Uncharacterized protein</fullName>
    </submittedName>
</protein>
<keyword evidence="3" id="KW-1185">Reference proteome</keyword>
<sequence length="115" mass="12683">MRTTTPGCSIKHLAQSLRLNLKRIVGRIALLKHHPGPRGGGPRTSKGASPPSRDSHQDSDSKQQSQRLPLHQFPNCCIAMCIVTKGITEKVFATVNSGTVILWQSRLIWDDHGHN</sequence>
<dbReference type="EMBL" id="UXSR01005439">
    <property type="protein sequence ID" value="VDD82013.1"/>
    <property type="molecule type" value="Genomic_DNA"/>
</dbReference>
<dbReference type="Proteomes" id="UP000267029">
    <property type="component" value="Unassembled WGS sequence"/>
</dbReference>
<dbReference type="AlphaFoldDB" id="A0A3P6I7A4"/>
<name>A0A3P6I7A4_MESCO</name>
<evidence type="ECO:0000313" key="3">
    <source>
        <dbReference type="Proteomes" id="UP000267029"/>
    </source>
</evidence>